<protein>
    <recommendedName>
        <fullName evidence="7 8">UDP-N-acetylmuramoylalanine--D-glutamate ligase</fullName>
        <ecNumber evidence="7 8">6.3.2.9</ecNumber>
    </recommendedName>
    <alternativeName>
        <fullName evidence="7">D-glutamic acid-adding enzyme</fullName>
    </alternativeName>
    <alternativeName>
        <fullName evidence="7">UDP-N-acetylmuramoyl-L-alanyl-D-glutamate synthetase</fullName>
    </alternativeName>
</protein>
<dbReference type="Gene3D" id="3.40.50.720">
    <property type="entry name" value="NAD(P)-binding Rossmann-like Domain"/>
    <property type="match status" value="1"/>
</dbReference>
<dbReference type="GO" id="GO:0008764">
    <property type="term" value="F:UDP-N-acetylmuramoylalanine-D-glutamate ligase activity"/>
    <property type="evidence" value="ECO:0007669"/>
    <property type="project" value="UniProtKB-UniRule"/>
</dbReference>
<dbReference type="InterPro" id="IPR005762">
    <property type="entry name" value="MurD"/>
</dbReference>
<comment type="subcellular location">
    <subcellularLocation>
        <location evidence="1 7 8">Cytoplasm</location>
    </subcellularLocation>
</comment>
<name>A0A1N6HVD1_9BACT</name>
<dbReference type="EMBL" id="FSRC01000004">
    <property type="protein sequence ID" value="SIO23595.1"/>
    <property type="molecule type" value="Genomic_DNA"/>
</dbReference>
<keyword evidence="7 8" id="KW-0573">Peptidoglycan synthesis</keyword>
<accession>A0A1N6HVD1</accession>
<dbReference type="InterPro" id="IPR013221">
    <property type="entry name" value="Mur_ligase_cen"/>
</dbReference>
<dbReference type="Gene3D" id="3.90.190.20">
    <property type="entry name" value="Mur ligase, C-terminal domain"/>
    <property type="match status" value="1"/>
</dbReference>
<dbReference type="EC" id="6.3.2.9" evidence="7 8"/>
<keyword evidence="7 8" id="KW-0133">Cell shape</keyword>
<feature type="domain" description="Mur ligase C-terminal" evidence="9">
    <location>
        <begin position="308"/>
        <end position="421"/>
    </location>
</feature>
<dbReference type="GO" id="GO:0008360">
    <property type="term" value="P:regulation of cell shape"/>
    <property type="evidence" value="ECO:0007669"/>
    <property type="project" value="UniProtKB-KW"/>
</dbReference>
<dbReference type="OrthoDB" id="9809796at2"/>
<dbReference type="Proteomes" id="UP000185221">
    <property type="component" value="Unassembled WGS sequence"/>
</dbReference>
<dbReference type="SUPFAM" id="SSF51984">
    <property type="entry name" value="MurCD N-terminal domain"/>
    <property type="match status" value="1"/>
</dbReference>
<dbReference type="STRING" id="226505.SAMN05444394_4026"/>
<dbReference type="SUPFAM" id="SSF53623">
    <property type="entry name" value="MurD-like peptide ligases, catalytic domain"/>
    <property type="match status" value="1"/>
</dbReference>
<dbReference type="GO" id="GO:0009252">
    <property type="term" value="P:peptidoglycan biosynthetic process"/>
    <property type="evidence" value="ECO:0007669"/>
    <property type="project" value="UniProtKB-UniRule"/>
</dbReference>
<dbReference type="GO" id="GO:0051301">
    <property type="term" value="P:cell division"/>
    <property type="evidence" value="ECO:0007669"/>
    <property type="project" value="UniProtKB-KW"/>
</dbReference>
<evidence type="ECO:0000256" key="6">
    <source>
        <dbReference type="ARBA" id="ARBA00022840"/>
    </source>
</evidence>
<proteinExistence type="inferred from homology"/>
<reference evidence="12" key="1">
    <citation type="submission" date="2016-11" db="EMBL/GenBank/DDBJ databases">
        <authorList>
            <person name="Varghese N."/>
            <person name="Submissions S."/>
        </authorList>
    </citation>
    <scope>NUCLEOTIDE SEQUENCE [LARGE SCALE GENOMIC DNA]</scope>
    <source>
        <strain evidence="12">DSM 15292</strain>
    </source>
</reference>
<comment type="catalytic activity">
    <reaction evidence="7 8">
        <text>UDP-N-acetyl-alpha-D-muramoyl-L-alanine + D-glutamate + ATP = UDP-N-acetyl-alpha-D-muramoyl-L-alanyl-D-glutamate + ADP + phosphate + H(+)</text>
        <dbReference type="Rhea" id="RHEA:16429"/>
        <dbReference type="ChEBI" id="CHEBI:15378"/>
        <dbReference type="ChEBI" id="CHEBI:29986"/>
        <dbReference type="ChEBI" id="CHEBI:30616"/>
        <dbReference type="ChEBI" id="CHEBI:43474"/>
        <dbReference type="ChEBI" id="CHEBI:83898"/>
        <dbReference type="ChEBI" id="CHEBI:83900"/>
        <dbReference type="ChEBI" id="CHEBI:456216"/>
        <dbReference type="EC" id="6.3.2.9"/>
    </reaction>
</comment>
<dbReference type="PANTHER" id="PTHR43692">
    <property type="entry name" value="UDP-N-ACETYLMURAMOYLALANINE--D-GLUTAMATE LIGASE"/>
    <property type="match status" value="1"/>
</dbReference>
<evidence type="ECO:0000259" key="10">
    <source>
        <dbReference type="Pfam" id="PF08245"/>
    </source>
</evidence>
<evidence type="ECO:0000256" key="5">
    <source>
        <dbReference type="ARBA" id="ARBA00022741"/>
    </source>
</evidence>
<evidence type="ECO:0000313" key="12">
    <source>
        <dbReference type="Proteomes" id="UP000185221"/>
    </source>
</evidence>
<dbReference type="Pfam" id="PF02875">
    <property type="entry name" value="Mur_ligase_C"/>
    <property type="match status" value="1"/>
</dbReference>
<comment type="function">
    <text evidence="7 8">Cell wall formation. Catalyzes the addition of glutamate to the nucleotide precursor UDP-N-acetylmuramoyl-L-alanine (UMA).</text>
</comment>
<dbReference type="GO" id="GO:0005524">
    <property type="term" value="F:ATP binding"/>
    <property type="evidence" value="ECO:0007669"/>
    <property type="project" value="UniProtKB-UniRule"/>
</dbReference>
<keyword evidence="3 7" id="KW-0963">Cytoplasm</keyword>
<dbReference type="NCBIfam" id="TIGR01087">
    <property type="entry name" value="murD"/>
    <property type="match status" value="1"/>
</dbReference>
<dbReference type="GO" id="GO:0005737">
    <property type="term" value="C:cytoplasm"/>
    <property type="evidence" value="ECO:0007669"/>
    <property type="project" value="UniProtKB-SubCell"/>
</dbReference>
<dbReference type="InterPro" id="IPR036615">
    <property type="entry name" value="Mur_ligase_C_dom_sf"/>
</dbReference>
<keyword evidence="4 7" id="KW-0436">Ligase</keyword>
<feature type="domain" description="Mur ligase central" evidence="10">
    <location>
        <begin position="107"/>
        <end position="285"/>
    </location>
</feature>
<dbReference type="AlphaFoldDB" id="A0A1N6HVD1"/>
<keyword evidence="7 8" id="KW-0961">Cell wall biogenesis/degradation</keyword>
<dbReference type="InterPro" id="IPR036565">
    <property type="entry name" value="Mur-like_cat_sf"/>
</dbReference>
<evidence type="ECO:0000256" key="7">
    <source>
        <dbReference type="HAMAP-Rule" id="MF_00639"/>
    </source>
</evidence>
<keyword evidence="7 8" id="KW-0132">Cell division</keyword>
<dbReference type="InterPro" id="IPR004101">
    <property type="entry name" value="Mur_ligase_C"/>
</dbReference>
<evidence type="ECO:0000256" key="4">
    <source>
        <dbReference type="ARBA" id="ARBA00022598"/>
    </source>
</evidence>
<evidence type="ECO:0000256" key="8">
    <source>
        <dbReference type="RuleBase" id="RU003664"/>
    </source>
</evidence>
<feature type="binding site" evidence="7">
    <location>
        <begin position="109"/>
        <end position="115"/>
    </location>
    <ligand>
        <name>ATP</name>
        <dbReference type="ChEBI" id="CHEBI:30616"/>
    </ligand>
</feature>
<keyword evidence="12" id="KW-1185">Reference proteome</keyword>
<dbReference type="Gene3D" id="3.40.1190.10">
    <property type="entry name" value="Mur-like, catalytic domain"/>
    <property type="match status" value="1"/>
</dbReference>
<comment type="similarity">
    <text evidence="7">Belongs to the MurCDEF family.</text>
</comment>
<dbReference type="SUPFAM" id="SSF53244">
    <property type="entry name" value="MurD-like peptide ligases, peptide-binding domain"/>
    <property type="match status" value="1"/>
</dbReference>
<evidence type="ECO:0000313" key="11">
    <source>
        <dbReference type="EMBL" id="SIO23595.1"/>
    </source>
</evidence>
<keyword evidence="6 7" id="KW-0067">ATP-binding</keyword>
<evidence type="ECO:0000256" key="3">
    <source>
        <dbReference type="ARBA" id="ARBA00022490"/>
    </source>
</evidence>
<dbReference type="PANTHER" id="PTHR43692:SF1">
    <property type="entry name" value="UDP-N-ACETYLMURAMOYLALANINE--D-GLUTAMATE LIGASE"/>
    <property type="match status" value="1"/>
</dbReference>
<keyword evidence="7 8" id="KW-0131">Cell cycle</keyword>
<dbReference type="UniPathway" id="UPA00219"/>
<dbReference type="GO" id="GO:0071555">
    <property type="term" value="P:cell wall organization"/>
    <property type="evidence" value="ECO:0007669"/>
    <property type="project" value="UniProtKB-KW"/>
</dbReference>
<evidence type="ECO:0000259" key="9">
    <source>
        <dbReference type="Pfam" id="PF02875"/>
    </source>
</evidence>
<keyword evidence="5 7" id="KW-0547">Nucleotide-binding</keyword>
<dbReference type="Pfam" id="PF21799">
    <property type="entry name" value="MurD-like_N"/>
    <property type="match status" value="1"/>
</dbReference>
<evidence type="ECO:0000256" key="2">
    <source>
        <dbReference type="ARBA" id="ARBA00004752"/>
    </source>
</evidence>
<comment type="pathway">
    <text evidence="2 7 8">Cell wall biogenesis; peptidoglycan biosynthesis.</text>
</comment>
<sequence length="450" mass="49513">MKQIAILGAGESGLGAALLAKRQGYAVWVSDSGRISEARKEKLEVEEIPYEEGLHSEAIILNSDLIVKSPGIPGNTYIVMKAMDEGIAVIDELEFANRFSAGKVIAISGTNGKTTTTLLTYHLFKTAGFDVGLAGNVGKSWAAQLLEEDHDWWVIECSSFQIDGFFCFRPSIAILTNITPDHLDRYDYQLQNYVHSKMGLFKNMGPRDKAILNLDDPLTAEGLEGVKFRPEKLWFSTKTPQKNGGYFDGENLVLKTDEKSVSIPVKEFPLQGEHNYMNALGAGTACLLAGVNEKQLKAGLSSFKNASHRMELIRVIDGVSFINDSKGTNVEATAYALDAFKNQLIWIAGGVDKGNDYRTVQGLVKGKVKTLICLGKDNEKLKDAFQNSIEDIRETQSMKEAVSWGKMLAKAGDMVLLSPACASFDLFKNYEDRGEQFRTAVNELKPETIA</sequence>
<dbReference type="Pfam" id="PF08245">
    <property type="entry name" value="Mur_ligase_M"/>
    <property type="match status" value="1"/>
</dbReference>
<dbReference type="HAMAP" id="MF_00639">
    <property type="entry name" value="MurD"/>
    <property type="match status" value="1"/>
</dbReference>
<organism evidence="11 12">
    <name type="scientific">Algoriphagus halophilus</name>
    <dbReference type="NCBI Taxonomy" id="226505"/>
    <lineage>
        <taxon>Bacteria</taxon>
        <taxon>Pseudomonadati</taxon>
        <taxon>Bacteroidota</taxon>
        <taxon>Cytophagia</taxon>
        <taxon>Cytophagales</taxon>
        <taxon>Cyclobacteriaceae</taxon>
        <taxon>Algoriphagus</taxon>
    </lineage>
</organism>
<evidence type="ECO:0000256" key="1">
    <source>
        <dbReference type="ARBA" id="ARBA00004496"/>
    </source>
</evidence>
<dbReference type="RefSeq" id="WP_074226799.1">
    <property type="nucleotide sequence ID" value="NZ_FSRC01000004.1"/>
</dbReference>
<gene>
    <name evidence="7" type="primary">murD</name>
    <name evidence="11" type="ORF">SAMN05444394_4026</name>
</gene>